<gene>
    <name evidence="2" type="ORF">H735_08825</name>
</gene>
<proteinExistence type="predicted"/>
<comment type="caution">
    <text evidence="2">The sequence shown here is derived from an EMBL/GenBank/DDBJ whole genome shotgun (WGS) entry which is preliminary data.</text>
</comment>
<evidence type="ECO:0000313" key="3">
    <source>
        <dbReference type="Proteomes" id="UP000031586"/>
    </source>
</evidence>
<dbReference type="RefSeq" id="WP_020194208.1">
    <property type="nucleotide sequence ID" value="NZ_BAOH01000005.1"/>
</dbReference>
<dbReference type="EMBL" id="JPRD01000015">
    <property type="protein sequence ID" value="KIF53042.1"/>
    <property type="molecule type" value="Genomic_DNA"/>
</dbReference>
<feature type="region of interest" description="Disordered" evidence="1">
    <location>
        <begin position="1"/>
        <end position="35"/>
    </location>
</feature>
<dbReference type="PATRIC" id="fig|1229493.5.peg.852"/>
<dbReference type="Proteomes" id="UP000031586">
    <property type="component" value="Unassembled WGS sequence"/>
</dbReference>
<organism evidence="2 3">
    <name type="scientific">Vibrio owensii CAIM 1854 = LMG 25443</name>
    <dbReference type="NCBI Taxonomy" id="1229493"/>
    <lineage>
        <taxon>Bacteria</taxon>
        <taxon>Pseudomonadati</taxon>
        <taxon>Pseudomonadota</taxon>
        <taxon>Gammaproteobacteria</taxon>
        <taxon>Vibrionales</taxon>
        <taxon>Vibrionaceae</taxon>
        <taxon>Vibrio</taxon>
    </lineage>
</organism>
<protein>
    <submittedName>
        <fullName evidence="2">Uncharacterized protein</fullName>
    </submittedName>
</protein>
<name>A0A0C1W9L5_9VIBR</name>
<accession>A0A0C1W9L5</accession>
<dbReference type="AlphaFoldDB" id="A0A0C1W9L5"/>
<sequence length="124" mass="14369">MKQRKESINKSTILHKNQRSRDRINETLNRAQRLTDDPDKELREKECVCKSCHYLSNIRIGGASMTERPCGICEDIMRFGSTATDVICKECAKDNKICKQCGADMELKDRRTPYPFEQIREGIK</sequence>
<evidence type="ECO:0000313" key="2">
    <source>
        <dbReference type="EMBL" id="KIF53042.1"/>
    </source>
</evidence>
<evidence type="ECO:0000256" key="1">
    <source>
        <dbReference type="SAM" id="MobiDB-lite"/>
    </source>
</evidence>
<reference evidence="2 3" key="1">
    <citation type="submission" date="2014-07" db="EMBL/GenBank/DDBJ databases">
        <title>Unique and conserved regions in Vibrio harveyi and related species in comparison with the shrimp pathogen Vibrio harveyi CAIM 1792.</title>
        <authorList>
            <person name="Espinoza-Valles I."/>
            <person name="Vora G."/>
            <person name="Leekitcharoenphon P."/>
            <person name="Ussery D."/>
            <person name="Hoj L."/>
            <person name="Gomez-Gil B."/>
        </authorList>
    </citation>
    <scope>NUCLEOTIDE SEQUENCE [LARGE SCALE GENOMIC DNA]</scope>
    <source>
        <strain evidence="3">CAIM 1854 / LMG 25443</strain>
    </source>
</reference>